<dbReference type="AlphaFoldDB" id="A0A7W6GND9"/>
<organism evidence="1 2">
    <name type="scientific">Mycoplana azooxidifex</name>
    <dbReference type="NCBI Taxonomy" id="1636188"/>
    <lineage>
        <taxon>Bacteria</taxon>
        <taxon>Pseudomonadati</taxon>
        <taxon>Pseudomonadota</taxon>
        <taxon>Alphaproteobacteria</taxon>
        <taxon>Hyphomicrobiales</taxon>
        <taxon>Rhizobiaceae</taxon>
        <taxon>Mycoplana</taxon>
    </lineage>
</organism>
<dbReference type="EMBL" id="JACIEE010000014">
    <property type="protein sequence ID" value="MBB3979879.1"/>
    <property type="molecule type" value="Genomic_DNA"/>
</dbReference>
<dbReference type="Proteomes" id="UP000574761">
    <property type="component" value="Unassembled WGS sequence"/>
</dbReference>
<name>A0A7W6GND9_9HYPH</name>
<proteinExistence type="predicted"/>
<evidence type="ECO:0000313" key="1">
    <source>
        <dbReference type="EMBL" id="MBB3979879.1"/>
    </source>
</evidence>
<comment type="caution">
    <text evidence="1">The sequence shown here is derived from an EMBL/GenBank/DDBJ whole genome shotgun (WGS) entry which is preliminary data.</text>
</comment>
<gene>
    <name evidence="1" type="ORF">GGQ64_005126</name>
</gene>
<reference evidence="1 2" key="1">
    <citation type="submission" date="2020-08" db="EMBL/GenBank/DDBJ databases">
        <title>Genomic Encyclopedia of Type Strains, Phase IV (KMG-IV): sequencing the most valuable type-strain genomes for metagenomic binning, comparative biology and taxonomic classification.</title>
        <authorList>
            <person name="Goeker M."/>
        </authorList>
    </citation>
    <scope>NUCLEOTIDE SEQUENCE [LARGE SCALE GENOMIC DNA]</scope>
    <source>
        <strain evidence="1 2">DSM 100211</strain>
    </source>
</reference>
<keyword evidence="2" id="KW-1185">Reference proteome</keyword>
<protein>
    <submittedName>
        <fullName evidence="1">Uncharacterized protein</fullName>
    </submittedName>
</protein>
<accession>A0A7W6GND9</accession>
<sequence length="118" mass="12922">MMDFLLAMTIGLLGFLFIHTMDEALEFPDQSAAIFQDSAMATCSHTAGGMAGREGRLNSWPDLCLKDGLLSNLDCTVRGDRFPHFFDSNRLADYELPGCGQQTPVAFVRSGIRSRSVA</sequence>
<evidence type="ECO:0000313" key="2">
    <source>
        <dbReference type="Proteomes" id="UP000574761"/>
    </source>
</evidence>
<dbReference type="RefSeq" id="WP_210300455.1">
    <property type="nucleotide sequence ID" value="NZ_JACIEE010000014.1"/>
</dbReference>